<keyword evidence="2" id="KW-1185">Reference proteome</keyword>
<name>A0A1D7V093_9LEPT</name>
<accession>A0A1D7V093</accession>
<sequence length="80" mass="8951">MLLIVKVSTFSEPSIIHCSSGVERKFADPGLKIRKYSYSNAVVNPGLPYVFPLNPSISIKKGTNLCLFLLILSNHKKRIF</sequence>
<proteinExistence type="predicted"/>
<reference evidence="1 2" key="1">
    <citation type="submission" date="2016-04" db="EMBL/GenBank/DDBJ databases">
        <title>Complete genome seqeunce of Leptospira alstonii serovar Room22.</title>
        <authorList>
            <person name="Nally J.E."/>
            <person name="Bayles D.O."/>
            <person name="Hurley D."/>
            <person name="Fanning S."/>
            <person name="McMahon B.J."/>
            <person name="Arent Z."/>
        </authorList>
    </citation>
    <scope>NUCLEOTIDE SEQUENCE [LARGE SCALE GENOMIC DNA]</scope>
    <source>
        <strain evidence="1 2">GWTS #1</strain>
    </source>
</reference>
<dbReference type="AlphaFoldDB" id="A0A1D7V093"/>
<protein>
    <submittedName>
        <fullName evidence="1">Uncharacterized protein</fullName>
    </submittedName>
</protein>
<evidence type="ECO:0000313" key="1">
    <source>
        <dbReference type="EMBL" id="AOP35255.1"/>
    </source>
</evidence>
<organism evidence="1 2">
    <name type="scientific">Leptospira tipperaryensis</name>
    <dbReference type="NCBI Taxonomy" id="2564040"/>
    <lineage>
        <taxon>Bacteria</taxon>
        <taxon>Pseudomonadati</taxon>
        <taxon>Spirochaetota</taxon>
        <taxon>Spirochaetia</taxon>
        <taxon>Leptospirales</taxon>
        <taxon>Leptospiraceae</taxon>
        <taxon>Leptospira</taxon>
    </lineage>
</organism>
<gene>
    <name evidence="1" type="ORF">A0128_16240</name>
</gene>
<dbReference type="KEGG" id="laj:A0128_16240"/>
<evidence type="ECO:0000313" key="2">
    <source>
        <dbReference type="Proteomes" id="UP000094197"/>
    </source>
</evidence>
<dbReference type="Proteomes" id="UP000094197">
    <property type="component" value="Chromosome 1"/>
</dbReference>
<dbReference type="EMBL" id="CP015217">
    <property type="protein sequence ID" value="AOP35255.1"/>
    <property type="molecule type" value="Genomic_DNA"/>
</dbReference>